<evidence type="ECO:0000313" key="10">
    <source>
        <dbReference type="EMBL" id="MCF1750130.1"/>
    </source>
</evidence>
<dbReference type="Pfam" id="PF00005">
    <property type="entry name" value="ABC_tran"/>
    <property type="match status" value="1"/>
</dbReference>
<dbReference type="InterPro" id="IPR011527">
    <property type="entry name" value="ABC1_TM_dom"/>
</dbReference>
<dbReference type="Pfam" id="PF00664">
    <property type="entry name" value="ABC_membrane"/>
    <property type="match status" value="1"/>
</dbReference>
<dbReference type="InterPro" id="IPR036640">
    <property type="entry name" value="ABC1_TM_sf"/>
</dbReference>
<feature type="transmembrane region" description="Helical" evidence="7">
    <location>
        <begin position="189"/>
        <end position="207"/>
    </location>
</feature>
<feature type="transmembrane region" description="Helical" evidence="7">
    <location>
        <begin position="73"/>
        <end position="98"/>
    </location>
</feature>
<comment type="caution">
    <text evidence="10">The sequence shown here is derived from an EMBL/GenBank/DDBJ whole genome shotgun (WGS) entry which is preliminary data.</text>
</comment>
<dbReference type="InterPro" id="IPR017871">
    <property type="entry name" value="ABC_transporter-like_CS"/>
</dbReference>
<keyword evidence="6 7" id="KW-0472">Membrane</keyword>
<feature type="transmembrane region" description="Helical" evidence="7">
    <location>
        <begin position="28"/>
        <end position="53"/>
    </location>
</feature>
<keyword evidence="5 7" id="KW-1133">Transmembrane helix</keyword>
<evidence type="ECO:0000313" key="11">
    <source>
        <dbReference type="Proteomes" id="UP001201449"/>
    </source>
</evidence>
<dbReference type="Gene3D" id="3.40.50.300">
    <property type="entry name" value="P-loop containing nucleotide triphosphate hydrolases"/>
    <property type="match status" value="1"/>
</dbReference>
<dbReference type="SUPFAM" id="SSF90123">
    <property type="entry name" value="ABC transporter transmembrane region"/>
    <property type="match status" value="1"/>
</dbReference>
<dbReference type="SUPFAM" id="SSF52540">
    <property type="entry name" value="P-loop containing nucleoside triphosphate hydrolases"/>
    <property type="match status" value="1"/>
</dbReference>
<feature type="transmembrane region" description="Helical" evidence="7">
    <location>
        <begin position="282"/>
        <end position="311"/>
    </location>
</feature>
<evidence type="ECO:0000256" key="5">
    <source>
        <dbReference type="ARBA" id="ARBA00022989"/>
    </source>
</evidence>
<comment type="subcellular location">
    <subcellularLocation>
        <location evidence="1">Cell membrane</location>
        <topology evidence="1">Multi-pass membrane protein</topology>
    </subcellularLocation>
</comment>
<reference evidence="10 11" key="1">
    <citation type="submission" date="2022-01" db="EMBL/GenBank/DDBJ databases">
        <title>Mariniradius saccharolyticus sp. nov., isolated from sediment of a river.</title>
        <authorList>
            <person name="Liu H."/>
        </authorList>
    </citation>
    <scope>NUCLEOTIDE SEQUENCE [LARGE SCALE GENOMIC DNA]</scope>
    <source>
        <strain evidence="10 11">RY-2</strain>
    </source>
</reference>
<dbReference type="EMBL" id="JAKEVZ010000002">
    <property type="protein sequence ID" value="MCF1750130.1"/>
    <property type="molecule type" value="Genomic_DNA"/>
</dbReference>
<evidence type="ECO:0000256" key="4">
    <source>
        <dbReference type="ARBA" id="ARBA00022840"/>
    </source>
</evidence>
<name>A0ABS9BQ03_9BACT</name>
<feature type="transmembrane region" description="Helical" evidence="7">
    <location>
        <begin position="165"/>
        <end position="183"/>
    </location>
</feature>
<evidence type="ECO:0000256" key="2">
    <source>
        <dbReference type="ARBA" id="ARBA00022692"/>
    </source>
</evidence>
<proteinExistence type="predicted"/>
<dbReference type="PROSITE" id="PS00211">
    <property type="entry name" value="ABC_TRANSPORTER_1"/>
    <property type="match status" value="1"/>
</dbReference>
<sequence>MFKEMVASATNKRFSDFRFYYNYLGNKIFMALLLSFSVGLMDGLGLAMFIPLLQMVGGEGSNVESEKLGNFEYFLNLLNYIGLELNLVTVLIIILFFFTLKGIARFFESYFAVILTTSLTKKVRVKAVQCIGNINYQYFIKVDSGKVQNTLSGEIERLTNSYRHYFAALQSIMTIIVYVTLAFLTNPQFALLVAVGGSISNLIYTQLYKKTKATSKKITKGNHVFHGLMMQQVHNFKYLRSTGQLGVFTKRLISTIDDLAKSFRKAGFYNAILLSTKEPLSILVVVSVILVQVSYFSADLGPIILSLLFFYRSLNQVISYQNSWNSFLNFSGSLENYKEFIDELEQNRLSFKDGIRLEKIDSLSIKNGFFSYGNKQFLNNINLEIAHNQTVAFVGQSGSGKTTLTNILTGLLFLDRGNMYVNGHEISSIHLDTYQSRIGYITQEPVIFNDTLYNNITFWAPKTDKNLSKFKTCLDMASLSNFYDGLPDKEDTQLGNNGIMVSGGQKQRIAIAREIFKDVDLLVMDEATSALDTGTEREIQYSFEKLKGKFTMVVVAHRLSTIKSADIIYYLSDGKITGSGNFSGLKKESAEFRRMVEMQGID</sequence>
<evidence type="ECO:0000256" key="3">
    <source>
        <dbReference type="ARBA" id="ARBA00022741"/>
    </source>
</evidence>
<dbReference type="PANTHER" id="PTHR24221">
    <property type="entry name" value="ATP-BINDING CASSETTE SUB-FAMILY B"/>
    <property type="match status" value="1"/>
</dbReference>
<feature type="domain" description="ABC transmembrane type-1" evidence="9">
    <location>
        <begin position="73"/>
        <end position="326"/>
    </location>
</feature>
<dbReference type="InterPro" id="IPR003439">
    <property type="entry name" value="ABC_transporter-like_ATP-bd"/>
</dbReference>
<keyword evidence="11" id="KW-1185">Reference proteome</keyword>
<dbReference type="RefSeq" id="WP_234860256.1">
    <property type="nucleotide sequence ID" value="NZ_JAKEVZ010000002.1"/>
</dbReference>
<dbReference type="InterPro" id="IPR039421">
    <property type="entry name" value="Type_1_exporter"/>
</dbReference>
<evidence type="ECO:0000256" key="6">
    <source>
        <dbReference type="ARBA" id="ARBA00023136"/>
    </source>
</evidence>
<dbReference type="SMART" id="SM00382">
    <property type="entry name" value="AAA"/>
    <property type="match status" value="1"/>
</dbReference>
<dbReference type="InterPro" id="IPR027417">
    <property type="entry name" value="P-loop_NTPase"/>
</dbReference>
<accession>A0ABS9BQ03</accession>
<dbReference type="PANTHER" id="PTHR24221:SF654">
    <property type="entry name" value="ATP-BINDING CASSETTE SUB-FAMILY B MEMBER 6"/>
    <property type="match status" value="1"/>
</dbReference>
<keyword evidence="2 7" id="KW-0812">Transmembrane</keyword>
<evidence type="ECO:0000256" key="1">
    <source>
        <dbReference type="ARBA" id="ARBA00004651"/>
    </source>
</evidence>
<dbReference type="Gene3D" id="1.20.1560.10">
    <property type="entry name" value="ABC transporter type 1, transmembrane domain"/>
    <property type="match status" value="1"/>
</dbReference>
<evidence type="ECO:0000259" key="9">
    <source>
        <dbReference type="PROSITE" id="PS50929"/>
    </source>
</evidence>
<feature type="domain" description="ABC transporter" evidence="8">
    <location>
        <begin position="363"/>
        <end position="598"/>
    </location>
</feature>
<organism evidence="10 11">
    <name type="scientific">Mariniradius sediminis</name>
    <dbReference type="NCBI Taxonomy" id="2909237"/>
    <lineage>
        <taxon>Bacteria</taxon>
        <taxon>Pseudomonadati</taxon>
        <taxon>Bacteroidota</taxon>
        <taxon>Cytophagia</taxon>
        <taxon>Cytophagales</taxon>
        <taxon>Cyclobacteriaceae</taxon>
        <taxon>Mariniradius</taxon>
    </lineage>
</organism>
<keyword evidence="3" id="KW-0547">Nucleotide-binding</keyword>
<dbReference type="PROSITE" id="PS50929">
    <property type="entry name" value="ABC_TM1F"/>
    <property type="match status" value="1"/>
</dbReference>
<gene>
    <name evidence="10" type="ORF">L0U89_03535</name>
</gene>
<evidence type="ECO:0000259" key="8">
    <source>
        <dbReference type="PROSITE" id="PS50893"/>
    </source>
</evidence>
<dbReference type="InterPro" id="IPR003593">
    <property type="entry name" value="AAA+_ATPase"/>
</dbReference>
<protein>
    <submittedName>
        <fullName evidence="10">ABC transporter ATP-binding protein/permease</fullName>
    </submittedName>
</protein>
<dbReference type="PROSITE" id="PS50893">
    <property type="entry name" value="ABC_TRANSPORTER_2"/>
    <property type="match status" value="1"/>
</dbReference>
<keyword evidence="4 10" id="KW-0067">ATP-binding</keyword>
<dbReference type="GO" id="GO:0005524">
    <property type="term" value="F:ATP binding"/>
    <property type="evidence" value="ECO:0007669"/>
    <property type="project" value="UniProtKB-KW"/>
</dbReference>
<evidence type="ECO:0000256" key="7">
    <source>
        <dbReference type="SAM" id="Phobius"/>
    </source>
</evidence>
<dbReference type="Proteomes" id="UP001201449">
    <property type="component" value="Unassembled WGS sequence"/>
</dbReference>